<proteinExistence type="predicted"/>
<accession>A0A5R9IYG0</accession>
<protein>
    <submittedName>
        <fullName evidence="1">Type I secretion C-terminal target domain-containing protein</fullName>
    </submittedName>
</protein>
<dbReference type="EMBL" id="VCDI01000016">
    <property type="protein sequence ID" value="TLU70524.1"/>
    <property type="molecule type" value="Genomic_DNA"/>
</dbReference>
<dbReference type="InterPro" id="IPR019960">
    <property type="entry name" value="T1SS_VCA0849"/>
</dbReference>
<dbReference type="AlphaFoldDB" id="A0A5R9IYG0"/>
<comment type="caution">
    <text evidence="1">The sequence shown here is derived from an EMBL/GenBank/DDBJ whole genome shotgun (WGS) entry which is preliminary data.</text>
</comment>
<name>A0A5R9IYG0_9PROT</name>
<gene>
    <name evidence="1" type="ORF">FE263_21605</name>
</gene>
<dbReference type="NCBIfam" id="TIGR03661">
    <property type="entry name" value="T1SS_VCA0849"/>
    <property type="match status" value="1"/>
</dbReference>
<keyword evidence="2" id="KW-1185">Reference proteome</keyword>
<dbReference type="RefSeq" id="WP_138328122.1">
    <property type="nucleotide sequence ID" value="NZ_VCDI01000016.1"/>
</dbReference>
<dbReference type="Proteomes" id="UP000305654">
    <property type="component" value="Unassembled WGS sequence"/>
</dbReference>
<reference evidence="1 2" key="1">
    <citation type="submission" date="2019-05" db="EMBL/GenBank/DDBJ databases">
        <authorList>
            <person name="Pankratov T."/>
            <person name="Grouzdev D."/>
        </authorList>
    </citation>
    <scope>NUCLEOTIDE SEQUENCE [LARGE SCALE GENOMIC DNA]</scope>
    <source>
        <strain evidence="1 2">KEBCLARHB70R</strain>
    </source>
</reference>
<organism evidence="1 2">
    <name type="scientific">Lichenicoccus roseus</name>
    <dbReference type="NCBI Taxonomy" id="2683649"/>
    <lineage>
        <taxon>Bacteria</taxon>
        <taxon>Pseudomonadati</taxon>
        <taxon>Pseudomonadota</taxon>
        <taxon>Alphaproteobacteria</taxon>
        <taxon>Acetobacterales</taxon>
        <taxon>Acetobacteraceae</taxon>
        <taxon>Lichenicoccus</taxon>
    </lineage>
</organism>
<sequence>MISNGTGNDTFILPGASLGFDVIADFTKTNGDVVNLHGALQDTTWNGKANTLSNYVKVTDVGSNTYIAVAHNGTGSGVQVAQLTNTPGLSFNDLISHHSIQA</sequence>
<evidence type="ECO:0000313" key="1">
    <source>
        <dbReference type="EMBL" id="TLU70524.1"/>
    </source>
</evidence>
<evidence type="ECO:0000313" key="2">
    <source>
        <dbReference type="Proteomes" id="UP000305654"/>
    </source>
</evidence>